<keyword evidence="3" id="KW-1185">Reference proteome</keyword>
<feature type="transmembrane region" description="Helical" evidence="1">
    <location>
        <begin position="20"/>
        <end position="43"/>
    </location>
</feature>
<name>A0A9Q0YNH1_HOLLE</name>
<sequence length="119" mass="13571">MVQVMEMSPCSKGCHVLHQVTIAAITIIVVYMIFSTQSTLSYYKKYHPRQVRMPLQSDQVKHTFAREDLEFSEKAQAEARKKHKPVVLAGGEMVQPLQLKIDDQVHVKHSPAKPEKDSL</sequence>
<proteinExistence type="predicted"/>
<evidence type="ECO:0000313" key="3">
    <source>
        <dbReference type="Proteomes" id="UP001152320"/>
    </source>
</evidence>
<dbReference type="AlphaFoldDB" id="A0A9Q0YNH1"/>
<evidence type="ECO:0000256" key="1">
    <source>
        <dbReference type="SAM" id="Phobius"/>
    </source>
</evidence>
<protein>
    <submittedName>
        <fullName evidence="2">Uncharacterized protein</fullName>
    </submittedName>
</protein>
<accession>A0A9Q0YNH1</accession>
<keyword evidence="1" id="KW-0472">Membrane</keyword>
<gene>
    <name evidence="2" type="ORF">HOLleu_34598</name>
</gene>
<dbReference type="Proteomes" id="UP001152320">
    <property type="component" value="Chromosome 18"/>
</dbReference>
<reference evidence="2" key="1">
    <citation type="submission" date="2021-10" db="EMBL/GenBank/DDBJ databases">
        <title>Tropical sea cucumber genome reveals ecological adaptation and Cuvierian tubules defense mechanism.</title>
        <authorList>
            <person name="Chen T."/>
        </authorList>
    </citation>
    <scope>NUCLEOTIDE SEQUENCE</scope>
    <source>
        <strain evidence="2">Nanhai2018</strain>
        <tissue evidence="2">Muscle</tissue>
    </source>
</reference>
<organism evidence="2 3">
    <name type="scientific">Holothuria leucospilota</name>
    <name type="common">Black long sea cucumber</name>
    <name type="synonym">Mertensiothuria leucospilota</name>
    <dbReference type="NCBI Taxonomy" id="206669"/>
    <lineage>
        <taxon>Eukaryota</taxon>
        <taxon>Metazoa</taxon>
        <taxon>Echinodermata</taxon>
        <taxon>Eleutherozoa</taxon>
        <taxon>Echinozoa</taxon>
        <taxon>Holothuroidea</taxon>
        <taxon>Aspidochirotacea</taxon>
        <taxon>Aspidochirotida</taxon>
        <taxon>Holothuriidae</taxon>
        <taxon>Holothuria</taxon>
    </lineage>
</organism>
<comment type="caution">
    <text evidence="2">The sequence shown here is derived from an EMBL/GenBank/DDBJ whole genome shotgun (WGS) entry which is preliminary data.</text>
</comment>
<dbReference type="EMBL" id="JAIZAY010000018">
    <property type="protein sequence ID" value="KAJ8024641.1"/>
    <property type="molecule type" value="Genomic_DNA"/>
</dbReference>
<keyword evidence="1" id="KW-1133">Transmembrane helix</keyword>
<dbReference type="OrthoDB" id="10534031at2759"/>
<keyword evidence="1" id="KW-0812">Transmembrane</keyword>
<evidence type="ECO:0000313" key="2">
    <source>
        <dbReference type="EMBL" id="KAJ8024641.1"/>
    </source>
</evidence>